<evidence type="ECO:0000313" key="2">
    <source>
        <dbReference type="EMBL" id="ELK15164.1"/>
    </source>
</evidence>
<protein>
    <submittedName>
        <fullName evidence="2">Uncharacterized protein</fullName>
    </submittedName>
</protein>
<feature type="region of interest" description="Disordered" evidence="1">
    <location>
        <begin position="53"/>
        <end position="82"/>
    </location>
</feature>
<dbReference type="AlphaFoldDB" id="L5KUM0"/>
<dbReference type="Proteomes" id="UP000010552">
    <property type="component" value="Unassembled WGS sequence"/>
</dbReference>
<name>L5KUM0_PTEAL</name>
<feature type="compositionally biased region" description="Polar residues" evidence="1">
    <location>
        <begin position="53"/>
        <end position="79"/>
    </location>
</feature>
<gene>
    <name evidence="2" type="ORF">PAL_GLEAN10009267</name>
</gene>
<dbReference type="InParanoid" id="L5KUM0"/>
<proteinExistence type="predicted"/>
<organism evidence="2 3">
    <name type="scientific">Pteropus alecto</name>
    <name type="common">Black flying fox</name>
    <dbReference type="NCBI Taxonomy" id="9402"/>
    <lineage>
        <taxon>Eukaryota</taxon>
        <taxon>Metazoa</taxon>
        <taxon>Chordata</taxon>
        <taxon>Craniata</taxon>
        <taxon>Vertebrata</taxon>
        <taxon>Euteleostomi</taxon>
        <taxon>Mammalia</taxon>
        <taxon>Eutheria</taxon>
        <taxon>Laurasiatheria</taxon>
        <taxon>Chiroptera</taxon>
        <taxon>Yinpterochiroptera</taxon>
        <taxon>Pteropodoidea</taxon>
        <taxon>Pteropodidae</taxon>
        <taxon>Pteropodinae</taxon>
        <taxon>Pteropus</taxon>
    </lineage>
</organism>
<accession>L5KUM0</accession>
<reference evidence="3" key="1">
    <citation type="journal article" date="2013" name="Science">
        <title>Comparative analysis of bat genomes provides insight into the evolution of flight and immunity.</title>
        <authorList>
            <person name="Zhang G."/>
            <person name="Cowled C."/>
            <person name="Shi Z."/>
            <person name="Huang Z."/>
            <person name="Bishop-Lilly K.A."/>
            <person name="Fang X."/>
            <person name="Wynne J.W."/>
            <person name="Xiong Z."/>
            <person name="Baker M.L."/>
            <person name="Zhao W."/>
            <person name="Tachedjian M."/>
            <person name="Zhu Y."/>
            <person name="Zhou P."/>
            <person name="Jiang X."/>
            <person name="Ng J."/>
            <person name="Yang L."/>
            <person name="Wu L."/>
            <person name="Xiao J."/>
            <person name="Feng Y."/>
            <person name="Chen Y."/>
            <person name="Sun X."/>
            <person name="Zhang Y."/>
            <person name="Marsh G.A."/>
            <person name="Crameri G."/>
            <person name="Broder C.C."/>
            <person name="Frey K.G."/>
            <person name="Wang L.F."/>
            <person name="Wang J."/>
        </authorList>
    </citation>
    <scope>NUCLEOTIDE SEQUENCE [LARGE SCALE GENOMIC DNA]</scope>
</reference>
<keyword evidence="3" id="KW-1185">Reference proteome</keyword>
<evidence type="ECO:0000313" key="3">
    <source>
        <dbReference type="Proteomes" id="UP000010552"/>
    </source>
</evidence>
<dbReference type="EMBL" id="KB030552">
    <property type="protein sequence ID" value="ELK15164.1"/>
    <property type="molecule type" value="Genomic_DNA"/>
</dbReference>
<feature type="region of interest" description="Disordered" evidence="1">
    <location>
        <begin position="24"/>
        <end position="43"/>
    </location>
</feature>
<sequence>MQAASLAHTERPLLVKEHQLPVAGGSRLASDPQPALSLPTGVGLDGRRNRCSIRQKNNSLPPNSSLWRLSQGGASSPKVSVTEFLPDGPEQVIWQRG</sequence>
<evidence type="ECO:0000256" key="1">
    <source>
        <dbReference type="SAM" id="MobiDB-lite"/>
    </source>
</evidence>